<proteinExistence type="predicted"/>
<accession>A0A0A9EDB2</accession>
<evidence type="ECO:0000313" key="1">
    <source>
        <dbReference type="EMBL" id="JAD98739.1"/>
    </source>
</evidence>
<dbReference type="AlphaFoldDB" id="A0A0A9EDB2"/>
<sequence length="21" mass="2556">MACLTILRRQAYLQKFLMRIS</sequence>
<name>A0A0A9EDB2_ARUDO</name>
<reference evidence="1" key="1">
    <citation type="submission" date="2014-09" db="EMBL/GenBank/DDBJ databases">
        <authorList>
            <person name="Magalhaes I.L.F."/>
            <person name="Oliveira U."/>
            <person name="Santos F.R."/>
            <person name="Vidigal T.H.D.A."/>
            <person name="Brescovit A.D."/>
            <person name="Santos A.J."/>
        </authorList>
    </citation>
    <scope>NUCLEOTIDE SEQUENCE</scope>
    <source>
        <tissue evidence="1">Shoot tissue taken approximately 20 cm above the soil surface</tissue>
    </source>
</reference>
<dbReference type="EMBL" id="GBRH01199156">
    <property type="protein sequence ID" value="JAD98739.1"/>
    <property type="molecule type" value="Transcribed_RNA"/>
</dbReference>
<organism evidence="1">
    <name type="scientific">Arundo donax</name>
    <name type="common">Giant reed</name>
    <name type="synonym">Donax arundinaceus</name>
    <dbReference type="NCBI Taxonomy" id="35708"/>
    <lineage>
        <taxon>Eukaryota</taxon>
        <taxon>Viridiplantae</taxon>
        <taxon>Streptophyta</taxon>
        <taxon>Embryophyta</taxon>
        <taxon>Tracheophyta</taxon>
        <taxon>Spermatophyta</taxon>
        <taxon>Magnoliopsida</taxon>
        <taxon>Liliopsida</taxon>
        <taxon>Poales</taxon>
        <taxon>Poaceae</taxon>
        <taxon>PACMAD clade</taxon>
        <taxon>Arundinoideae</taxon>
        <taxon>Arundineae</taxon>
        <taxon>Arundo</taxon>
    </lineage>
</organism>
<protein>
    <submittedName>
        <fullName evidence="1">Uncharacterized protein</fullName>
    </submittedName>
</protein>
<reference evidence="1" key="2">
    <citation type="journal article" date="2015" name="Data Brief">
        <title>Shoot transcriptome of the giant reed, Arundo donax.</title>
        <authorList>
            <person name="Barrero R.A."/>
            <person name="Guerrero F.D."/>
            <person name="Moolhuijzen P."/>
            <person name="Goolsby J.A."/>
            <person name="Tidwell J."/>
            <person name="Bellgard S.E."/>
            <person name="Bellgard M.I."/>
        </authorList>
    </citation>
    <scope>NUCLEOTIDE SEQUENCE</scope>
    <source>
        <tissue evidence="1">Shoot tissue taken approximately 20 cm above the soil surface</tissue>
    </source>
</reference>